<dbReference type="KEGG" id="nmv:NITMOv2_2941"/>
<proteinExistence type="predicted"/>
<accession>A0A0K2GEG5</accession>
<keyword evidence="2" id="KW-1185">Reference proteome</keyword>
<gene>
    <name evidence="1" type="ORF">NITMOv2_2941</name>
</gene>
<protein>
    <recommendedName>
        <fullName evidence="3">TNase-like domain-containing protein</fullName>
    </recommendedName>
</protein>
<dbReference type="EMBL" id="CP011801">
    <property type="protein sequence ID" value="ALA59346.1"/>
    <property type="molecule type" value="Genomic_DNA"/>
</dbReference>
<evidence type="ECO:0000313" key="2">
    <source>
        <dbReference type="Proteomes" id="UP000069205"/>
    </source>
</evidence>
<dbReference type="Proteomes" id="UP000069205">
    <property type="component" value="Chromosome"/>
</dbReference>
<evidence type="ECO:0000313" key="1">
    <source>
        <dbReference type="EMBL" id="ALA59346.1"/>
    </source>
</evidence>
<organism evidence="1 2">
    <name type="scientific">Nitrospira moscoviensis</name>
    <dbReference type="NCBI Taxonomy" id="42253"/>
    <lineage>
        <taxon>Bacteria</taxon>
        <taxon>Pseudomonadati</taxon>
        <taxon>Nitrospirota</taxon>
        <taxon>Nitrospiria</taxon>
        <taxon>Nitrospirales</taxon>
        <taxon>Nitrospiraceae</taxon>
        <taxon>Nitrospira</taxon>
    </lineage>
</organism>
<dbReference type="AlphaFoldDB" id="A0A0K2GEG5"/>
<sequence length="55" mass="6614">MLVVAELQRRAQRSGLGLWADPDPVTPWVYRKIKRRQSGDVLRSTRRLHYLYFEQ</sequence>
<name>A0A0K2GEG5_NITMO</name>
<evidence type="ECO:0008006" key="3">
    <source>
        <dbReference type="Google" id="ProtNLM"/>
    </source>
</evidence>
<reference evidence="1 2" key="1">
    <citation type="journal article" date="2015" name="Proc. Natl. Acad. Sci. U.S.A.">
        <title>Expanded metabolic versatility of ubiquitous nitrite-oxidizing bacteria from the genus Nitrospira.</title>
        <authorList>
            <person name="Koch H."/>
            <person name="Lucker S."/>
            <person name="Albertsen M."/>
            <person name="Kitzinger K."/>
            <person name="Herbold C."/>
            <person name="Spieck E."/>
            <person name="Nielsen P.H."/>
            <person name="Wagner M."/>
            <person name="Daims H."/>
        </authorList>
    </citation>
    <scope>NUCLEOTIDE SEQUENCE [LARGE SCALE GENOMIC DNA]</scope>
    <source>
        <strain evidence="1 2">NSP M-1</strain>
    </source>
</reference>